<organism evidence="7 8">
    <name type="scientific">Lingula anatina</name>
    <name type="common">Brachiopod</name>
    <name type="synonym">Lingula unguis</name>
    <dbReference type="NCBI Taxonomy" id="7574"/>
    <lineage>
        <taxon>Eukaryota</taxon>
        <taxon>Metazoa</taxon>
        <taxon>Spiralia</taxon>
        <taxon>Lophotrochozoa</taxon>
        <taxon>Brachiopoda</taxon>
        <taxon>Linguliformea</taxon>
        <taxon>Lingulata</taxon>
        <taxon>Lingulida</taxon>
        <taxon>Linguloidea</taxon>
        <taxon>Lingulidae</taxon>
        <taxon>Lingula</taxon>
    </lineage>
</organism>
<dbReference type="InterPro" id="IPR050930">
    <property type="entry name" value="MFS_Vesicular_Transporter"/>
</dbReference>
<evidence type="ECO:0000256" key="4">
    <source>
        <dbReference type="ARBA" id="ARBA00022989"/>
    </source>
</evidence>
<dbReference type="InterPro" id="IPR011701">
    <property type="entry name" value="MFS"/>
</dbReference>
<protein>
    <submittedName>
        <fullName evidence="8">Uncharacterized protein LOC106151652</fullName>
    </submittedName>
</protein>
<reference evidence="8" key="1">
    <citation type="submission" date="2025-08" db="UniProtKB">
        <authorList>
            <consortium name="RefSeq"/>
        </authorList>
    </citation>
    <scope>IDENTIFICATION</scope>
    <source>
        <tissue evidence="8">Gonads</tissue>
    </source>
</reference>
<evidence type="ECO:0000256" key="3">
    <source>
        <dbReference type="ARBA" id="ARBA00022692"/>
    </source>
</evidence>
<gene>
    <name evidence="8" type="primary">LOC106151652</name>
</gene>
<sequence length="202" mass="21578">MIGVAFATVGTCYTLLVPIFGLVSSKFNRNKLQIITGLTVETLGFALLGPAVPFNNLYPNGKGASWSVYLGGCTVGIGLACNQVAVMADRISEVTADGLPDDITTYGNLSGLFESFFGLGLFIGPLFGGLISDHFPFSTLSTVPSVLCLVVAGVMFVYCVVVRGVCRQKKPDHSAVDTDRQMLLIRDTPKPVITEQYVQSKE</sequence>
<dbReference type="Gene3D" id="1.20.1250.20">
    <property type="entry name" value="MFS general substrate transporter like domains"/>
    <property type="match status" value="1"/>
</dbReference>
<keyword evidence="4 6" id="KW-1133">Transmembrane helix</keyword>
<evidence type="ECO:0000256" key="2">
    <source>
        <dbReference type="ARBA" id="ARBA00022448"/>
    </source>
</evidence>
<evidence type="ECO:0000313" key="8">
    <source>
        <dbReference type="RefSeq" id="XP_013380471.1"/>
    </source>
</evidence>
<dbReference type="Pfam" id="PF07690">
    <property type="entry name" value="MFS_1"/>
    <property type="match status" value="1"/>
</dbReference>
<feature type="transmembrane region" description="Helical" evidence="6">
    <location>
        <begin position="109"/>
        <end position="131"/>
    </location>
</feature>
<dbReference type="KEGG" id="lak:106151652"/>
<accession>A0A1S3H4S9</accession>
<keyword evidence="3 6" id="KW-0812">Transmembrane</keyword>
<dbReference type="PANTHER" id="PTHR23506:SF23">
    <property type="entry name" value="GH10249P"/>
    <property type="match status" value="1"/>
</dbReference>
<dbReference type="PANTHER" id="PTHR23506">
    <property type="entry name" value="GH10249P"/>
    <property type="match status" value="1"/>
</dbReference>
<keyword evidence="5 6" id="KW-0472">Membrane</keyword>
<keyword evidence="2" id="KW-0813">Transport</keyword>
<feature type="transmembrane region" description="Helical" evidence="6">
    <location>
        <begin position="35"/>
        <end position="54"/>
    </location>
</feature>
<proteinExistence type="predicted"/>
<dbReference type="AlphaFoldDB" id="A0A1S3H4S9"/>
<dbReference type="RefSeq" id="XP_013380471.1">
    <property type="nucleotide sequence ID" value="XM_013525017.1"/>
</dbReference>
<feature type="transmembrane region" description="Helical" evidence="6">
    <location>
        <begin position="6"/>
        <end position="23"/>
    </location>
</feature>
<dbReference type="InterPro" id="IPR036259">
    <property type="entry name" value="MFS_trans_sf"/>
</dbReference>
<comment type="subcellular location">
    <subcellularLocation>
        <location evidence="1">Membrane</location>
        <topology evidence="1">Multi-pass membrane protein</topology>
    </subcellularLocation>
</comment>
<feature type="transmembrane region" description="Helical" evidence="6">
    <location>
        <begin position="143"/>
        <end position="161"/>
    </location>
</feature>
<name>A0A1S3H4S9_LINAN</name>
<evidence type="ECO:0000313" key="7">
    <source>
        <dbReference type="Proteomes" id="UP000085678"/>
    </source>
</evidence>
<dbReference type="GO" id="GO:0022857">
    <property type="term" value="F:transmembrane transporter activity"/>
    <property type="evidence" value="ECO:0007669"/>
    <property type="project" value="InterPro"/>
</dbReference>
<evidence type="ECO:0000256" key="1">
    <source>
        <dbReference type="ARBA" id="ARBA00004141"/>
    </source>
</evidence>
<dbReference type="GeneID" id="106151652"/>
<feature type="transmembrane region" description="Helical" evidence="6">
    <location>
        <begin position="66"/>
        <end position="88"/>
    </location>
</feature>
<dbReference type="Proteomes" id="UP000085678">
    <property type="component" value="Unplaced"/>
</dbReference>
<dbReference type="SUPFAM" id="SSF103473">
    <property type="entry name" value="MFS general substrate transporter"/>
    <property type="match status" value="1"/>
</dbReference>
<dbReference type="InParanoid" id="A0A1S3H4S9"/>
<evidence type="ECO:0000256" key="5">
    <source>
        <dbReference type="ARBA" id="ARBA00023136"/>
    </source>
</evidence>
<dbReference type="STRING" id="7574.A0A1S3H4S9"/>
<keyword evidence="7" id="KW-1185">Reference proteome</keyword>
<evidence type="ECO:0000256" key="6">
    <source>
        <dbReference type="SAM" id="Phobius"/>
    </source>
</evidence>
<dbReference type="GO" id="GO:0016020">
    <property type="term" value="C:membrane"/>
    <property type="evidence" value="ECO:0007669"/>
    <property type="project" value="UniProtKB-SubCell"/>
</dbReference>